<feature type="compositionally biased region" description="Basic and acidic residues" evidence="2">
    <location>
        <begin position="179"/>
        <end position="196"/>
    </location>
</feature>
<feature type="domain" description="Wings apart-like protein C-terminal" evidence="3">
    <location>
        <begin position="428"/>
        <end position="770"/>
    </location>
</feature>
<keyword evidence="5" id="KW-1185">Reference proteome</keyword>
<comment type="caution">
    <text evidence="4">The sequence shown here is derived from an EMBL/GenBank/DDBJ whole genome shotgun (WGS) entry which is preliminary data.</text>
</comment>
<dbReference type="PANTHER" id="PTHR22100">
    <property type="entry name" value="WINGS APART-LIKE PROTEIN HOMOLOG"/>
    <property type="match status" value="1"/>
</dbReference>
<sequence>MGLDMPTADKSTPSRNIRTYGKQARSGESRFLERVPSDVNKAHGKANDSPLAKRGQALETRKSDTRDMGSSTAMRNAASPTMPRTPKEKKEFDIYDVQLSDEDRQSRSQPWLKRRKLNTPKAVWRSEELDRAAPKNTPPRKAITYDAASTRGSKDAASHPIKEKKLPEVEVVIRSPAKPRQDVKTRTSKQKLERPPSRSAMQGGASSTSTNAQFVAASSRDLPVRERRLTTPPKKVPRLTKSLSTGTDRLRKTYGRFGIGVGERRDSPAKTITPTAERKRIVDALGGRQTADSSSDSSGDEGSARDQISRANSHSPVRSTDQRFTVDTMPSDDTGATRSKGQKQNSIHQAVASGLKVTYSRQRSFLNEMNTIEEIGGNLFDSGFPPPPDSMASKISGSSSQPPLGLARQTSALSACLEEESISGPSTIRSIHELRRSGDNARYHAMIDTIFEDIEDKTASISRQRSGMVQLCTKLFDAQFSQRFLSNALEKRFSKIKRREFDLVCGYLTSCVYALLLSSGSISPMTLQDCWAQILAVAPSLLNEDKSMIELAKRKDLKMTKAGKADIQDICGKLAASKIWSSQTPSVITPQILTLRCLELSVRKLRETGNSMETMPVSILRQVIRILILHALIEDIQGACPDELLILELTLSILESYTIHTISLNEEQQEALKPLSKLGHLLSILGHQQDVRCRQIQILEIRLILNVTNNNPTLCEEFSTPRFIEALAHIIISNFQSVGDETTGPHKESLLDTVILALGALINLTEWSSAARRVLLESRVDNTTLIDRLIPLFTNGLESIAEADSVVQTHSNVAFGYLSVLLCTASLDDEARSYLRSTIQSRTFERLLGTVEEFLHYHRKVEDELHDARGDAEDAMTGFTSRLQGIVDRIRNADRS</sequence>
<dbReference type="KEGG" id="tve:TRV_01877"/>
<evidence type="ECO:0000259" key="3">
    <source>
        <dbReference type="Pfam" id="PF07814"/>
    </source>
</evidence>
<organism evidence="4 5">
    <name type="scientific">Trichophyton verrucosum (strain HKI 0517)</name>
    <dbReference type="NCBI Taxonomy" id="663202"/>
    <lineage>
        <taxon>Eukaryota</taxon>
        <taxon>Fungi</taxon>
        <taxon>Dikarya</taxon>
        <taxon>Ascomycota</taxon>
        <taxon>Pezizomycotina</taxon>
        <taxon>Eurotiomycetes</taxon>
        <taxon>Eurotiomycetidae</taxon>
        <taxon>Onygenales</taxon>
        <taxon>Arthrodermataceae</taxon>
        <taxon>Trichophyton</taxon>
    </lineage>
</organism>
<comment type="similarity">
    <text evidence="1">Belongs to the WAPL family.</text>
</comment>
<accession>D4D463</accession>
<feature type="compositionally biased region" description="Basic and acidic residues" evidence="2">
    <location>
        <begin position="152"/>
        <end position="168"/>
    </location>
</feature>
<dbReference type="Gene3D" id="1.25.10.10">
    <property type="entry name" value="Leucine-rich Repeat Variant"/>
    <property type="match status" value="1"/>
</dbReference>
<gene>
    <name evidence="4" type="ORF">TRV_01877</name>
</gene>
<dbReference type="EMBL" id="ACYE01000099">
    <property type="protein sequence ID" value="EFE43367.1"/>
    <property type="molecule type" value="Genomic_DNA"/>
</dbReference>
<evidence type="ECO:0000256" key="1">
    <source>
        <dbReference type="ARBA" id="ARBA00006854"/>
    </source>
</evidence>
<dbReference type="InterPro" id="IPR039874">
    <property type="entry name" value="WAPL"/>
</dbReference>
<feature type="compositionally biased region" description="Polar residues" evidence="2">
    <location>
        <begin position="309"/>
        <end position="325"/>
    </location>
</feature>
<feature type="compositionally biased region" description="Polar residues" evidence="2">
    <location>
        <begin position="204"/>
        <end position="213"/>
    </location>
</feature>
<protein>
    <recommendedName>
        <fullName evidence="3">Wings apart-like protein C-terminal domain-containing protein</fullName>
    </recommendedName>
</protein>
<dbReference type="GeneID" id="9582678"/>
<dbReference type="RefSeq" id="XP_003023985.1">
    <property type="nucleotide sequence ID" value="XM_003023939.1"/>
</dbReference>
<feature type="region of interest" description="Disordered" evidence="2">
    <location>
        <begin position="1"/>
        <end position="347"/>
    </location>
</feature>
<evidence type="ECO:0000256" key="2">
    <source>
        <dbReference type="SAM" id="MobiDB-lite"/>
    </source>
</evidence>
<reference evidence="5" key="1">
    <citation type="journal article" date="2011" name="Genome Biol.">
        <title>Comparative and functional genomics provide insights into the pathogenicity of dermatophytic fungi.</title>
        <authorList>
            <person name="Burmester A."/>
            <person name="Shelest E."/>
            <person name="Gloeckner G."/>
            <person name="Heddergott C."/>
            <person name="Schindler S."/>
            <person name="Staib P."/>
            <person name="Heidel A."/>
            <person name="Felder M."/>
            <person name="Petzold A."/>
            <person name="Szafranski K."/>
            <person name="Feuermann M."/>
            <person name="Pedruzzi I."/>
            <person name="Priebe S."/>
            <person name="Groth M."/>
            <person name="Winkler R."/>
            <person name="Li W."/>
            <person name="Kniemeyer O."/>
            <person name="Schroeckh V."/>
            <person name="Hertweck C."/>
            <person name="Hube B."/>
            <person name="White T.C."/>
            <person name="Platzer M."/>
            <person name="Guthke R."/>
            <person name="Heitman J."/>
            <person name="Woestemeyer J."/>
            <person name="Zipfel P.F."/>
            <person name="Monod M."/>
            <person name="Brakhage A.A."/>
        </authorList>
    </citation>
    <scope>NUCLEOTIDE SEQUENCE [LARGE SCALE GENOMIC DNA]</scope>
    <source>
        <strain evidence="5">HKI 0517</strain>
    </source>
</reference>
<dbReference type="Pfam" id="PF07814">
    <property type="entry name" value="WAPL"/>
    <property type="match status" value="1"/>
</dbReference>
<proteinExistence type="inferred from homology"/>
<dbReference type="AlphaFoldDB" id="D4D463"/>
<dbReference type="InterPro" id="IPR022771">
    <property type="entry name" value="WAPL_C"/>
</dbReference>
<feature type="compositionally biased region" description="Low complexity" evidence="2">
    <location>
        <begin position="292"/>
        <end position="301"/>
    </location>
</feature>
<feature type="compositionally biased region" description="Basic and acidic residues" evidence="2">
    <location>
        <begin position="124"/>
        <end position="133"/>
    </location>
</feature>
<dbReference type="OrthoDB" id="5976022at2759"/>
<dbReference type="HOGENOM" id="CLU_015709_0_0_1"/>
<dbReference type="PANTHER" id="PTHR22100:SF13">
    <property type="entry name" value="WINGS APART-LIKE PROTEIN HOMOLOG"/>
    <property type="match status" value="1"/>
</dbReference>
<evidence type="ECO:0000313" key="4">
    <source>
        <dbReference type="EMBL" id="EFE43367.1"/>
    </source>
</evidence>
<dbReference type="Proteomes" id="UP000008383">
    <property type="component" value="Unassembled WGS sequence"/>
</dbReference>
<feature type="compositionally biased region" description="Polar residues" evidence="2">
    <location>
        <begin position="334"/>
        <end position="347"/>
    </location>
</feature>
<name>D4D463_TRIVH</name>
<feature type="compositionally biased region" description="Basic and acidic residues" evidence="2">
    <location>
        <begin position="25"/>
        <end position="36"/>
    </location>
</feature>
<evidence type="ECO:0000313" key="5">
    <source>
        <dbReference type="Proteomes" id="UP000008383"/>
    </source>
</evidence>
<dbReference type="InterPro" id="IPR011989">
    <property type="entry name" value="ARM-like"/>
</dbReference>